<accession>A0A438FGI2</accession>
<dbReference type="GO" id="GO:0003676">
    <property type="term" value="F:nucleic acid binding"/>
    <property type="evidence" value="ECO:0007669"/>
    <property type="project" value="InterPro"/>
</dbReference>
<gene>
    <name evidence="1" type="ORF">CK203_106727</name>
</gene>
<organism evidence="1 2">
    <name type="scientific">Vitis vinifera</name>
    <name type="common">Grape</name>
    <dbReference type="NCBI Taxonomy" id="29760"/>
    <lineage>
        <taxon>Eukaryota</taxon>
        <taxon>Viridiplantae</taxon>
        <taxon>Streptophyta</taxon>
        <taxon>Embryophyta</taxon>
        <taxon>Tracheophyta</taxon>
        <taxon>Spermatophyta</taxon>
        <taxon>Magnoliopsida</taxon>
        <taxon>eudicotyledons</taxon>
        <taxon>Gunneridae</taxon>
        <taxon>Pentapetalae</taxon>
        <taxon>rosids</taxon>
        <taxon>Vitales</taxon>
        <taxon>Vitaceae</taxon>
        <taxon>Viteae</taxon>
        <taxon>Vitis</taxon>
    </lineage>
</organism>
<proteinExistence type="predicted"/>
<dbReference type="EMBL" id="QGNW01000911">
    <property type="protein sequence ID" value="RVW59051.1"/>
    <property type="molecule type" value="Genomic_DNA"/>
</dbReference>
<sequence>MGRSLTGLENPGRILSGFNGASTTSLGDIVLPGAKYSSITLNVQFSVVQDLSPFNVILGRTWLYYMKAIPLRIIKWEFMPPSPLIGSTSCQQQDPSDRGVRRFHPDRQKIIRDEIDKLLEAGFIREVEYPGLAGKCSGGIDQIVDSTTGQGMLSFLDAFSEYHQIPMSPADEEKIAFITPQTVFIVTKSCYLDSKHWRHLSETDEEDLQTSSWPHSRGKLVALGCFIARFTDELRPFFLMIRKAGASGWTDNLLFYSVTPSPKEQKPVYYVSRALADVETRLSSTNNQVKKNGGLCGLMEPPGHQYPGVGLLLQSLTGEHLEQAIRLGFLASNNEAEYEAILSGLDLALALSVSRLRIYSDSHSYELKMDVPMPGRHSCFPPHQEVILLPIHVQATLSSRKPPLAIPLRQAKQTTKSRRKTL</sequence>
<dbReference type="PANTHER" id="PTHR48475:SF2">
    <property type="entry name" value="RIBONUCLEASE H"/>
    <property type="match status" value="1"/>
</dbReference>
<dbReference type="Gene3D" id="3.30.420.10">
    <property type="entry name" value="Ribonuclease H-like superfamily/Ribonuclease H"/>
    <property type="match status" value="1"/>
</dbReference>
<dbReference type="InterPro" id="IPR043502">
    <property type="entry name" value="DNA/RNA_pol_sf"/>
</dbReference>
<dbReference type="SUPFAM" id="SSF56672">
    <property type="entry name" value="DNA/RNA polymerases"/>
    <property type="match status" value="1"/>
</dbReference>
<evidence type="ECO:0000313" key="2">
    <source>
        <dbReference type="Proteomes" id="UP000288805"/>
    </source>
</evidence>
<dbReference type="InterPro" id="IPR036397">
    <property type="entry name" value="RNaseH_sf"/>
</dbReference>
<reference evidence="1 2" key="1">
    <citation type="journal article" date="2018" name="PLoS Genet.">
        <title>Population sequencing reveals clonal diversity and ancestral inbreeding in the grapevine cultivar Chardonnay.</title>
        <authorList>
            <person name="Roach M.J."/>
            <person name="Johnson D.L."/>
            <person name="Bohlmann J."/>
            <person name="van Vuuren H.J."/>
            <person name="Jones S.J."/>
            <person name="Pretorius I.S."/>
            <person name="Schmidt S.A."/>
            <person name="Borneman A.R."/>
        </authorList>
    </citation>
    <scope>NUCLEOTIDE SEQUENCE [LARGE SCALE GENOMIC DNA]</scope>
    <source>
        <strain evidence="2">cv. Chardonnay</strain>
        <tissue evidence="1">Leaf</tissue>
    </source>
</reference>
<evidence type="ECO:0008006" key="3">
    <source>
        <dbReference type="Google" id="ProtNLM"/>
    </source>
</evidence>
<dbReference type="Gene3D" id="3.10.10.10">
    <property type="entry name" value="HIV Type 1 Reverse Transcriptase, subunit A, domain 1"/>
    <property type="match status" value="1"/>
</dbReference>
<evidence type="ECO:0000313" key="1">
    <source>
        <dbReference type="EMBL" id="RVW59051.1"/>
    </source>
</evidence>
<dbReference type="Proteomes" id="UP000288805">
    <property type="component" value="Unassembled WGS sequence"/>
</dbReference>
<comment type="caution">
    <text evidence="1">The sequence shown here is derived from an EMBL/GenBank/DDBJ whole genome shotgun (WGS) entry which is preliminary data.</text>
</comment>
<protein>
    <recommendedName>
        <fullName evidence="3">RNase H type-1 domain-containing protein</fullName>
    </recommendedName>
</protein>
<name>A0A438FGI2_VITVI</name>
<dbReference type="PANTHER" id="PTHR48475">
    <property type="entry name" value="RIBONUCLEASE H"/>
    <property type="match status" value="1"/>
</dbReference>
<dbReference type="AlphaFoldDB" id="A0A438FGI2"/>